<evidence type="ECO:0000313" key="3">
    <source>
        <dbReference type="EMBL" id="WPA98228.1"/>
    </source>
</evidence>
<dbReference type="EMBL" id="CP134185">
    <property type="protein sequence ID" value="WPA98228.1"/>
    <property type="molecule type" value="Genomic_DNA"/>
</dbReference>
<dbReference type="PANTHER" id="PTHR42085">
    <property type="entry name" value="F-BOX DOMAIN-CONTAINING PROTEIN"/>
    <property type="match status" value="1"/>
</dbReference>
<evidence type="ECO:0000256" key="1">
    <source>
        <dbReference type="SAM" id="MobiDB-lite"/>
    </source>
</evidence>
<reference evidence="2 4" key="1">
    <citation type="submission" date="2015-10" db="EMBL/GenBank/DDBJ databases">
        <title>The cercosporin biosynthetic gene cluster was horizontally transferred to several fungal lineages and shown to be expanded in Cercospora beticola based on microsynteny with recipient genomes.</title>
        <authorList>
            <person name="De Jonge R."/>
            <person name="Ebert M.K."/>
            <person name="Suttle J.C."/>
            <person name="Jurick Ii W.M."/>
            <person name="Secor G.A."/>
            <person name="Thomma B.P."/>
            <person name="Van De Peer Y."/>
            <person name="Bolton M.D."/>
        </authorList>
    </citation>
    <scope>NUCLEOTIDE SEQUENCE [LARGE SCALE GENOMIC DNA]</scope>
    <source>
        <strain evidence="2 4">09-40</strain>
    </source>
</reference>
<proteinExistence type="predicted"/>
<dbReference type="OrthoDB" id="62952at2759"/>
<protein>
    <submittedName>
        <fullName evidence="2">Uncharacterized protein</fullName>
    </submittedName>
</protein>
<feature type="region of interest" description="Disordered" evidence="1">
    <location>
        <begin position="1"/>
        <end position="21"/>
    </location>
</feature>
<dbReference type="PANTHER" id="PTHR42085:SF2">
    <property type="entry name" value="F-BOX DOMAIN-CONTAINING PROTEIN"/>
    <property type="match status" value="1"/>
</dbReference>
<dbReference type="Proteomes" id="UP001302367">
    <property type="component" value="Chromosome 2"/>
</dbReference>
<sequence length="206" mass="23268">MVQPTNSVRKPAFSSPEVHGQDASPLFGLPCELRNRIYRLVLLEQDAIQVVDTGYARPGLLTTCQQIANESTAIYYEENKFDVRAWDYNPHSLYNFVRGINALAERGHSMKPKMRLAIKPSSTNWKNVMKWMKHVFDGNIRGGIFPGGDLDRVIPQMPGITELITVRAMLSTVKAFKGRASWSTVEEVLKAHRKILISLKPAWADD</sequence>
<dbReference type="AlphaFoldDB" id="A0A2G5HXS7"/>
<evidence type="ECO:0000313" key="2">
    <source>
        <dbReference type="EMBL" id="PIA97349.1"/>
    </source>
</evidence>
<evidence type="ECO:0000313" key="5">
    <source>
        <dbReference type="Proteomes" id="UP001302367"/>
    </source>
</evidence>
<gene>
    <name evidence="2" type="ORF">CB0940_05658</name>
    <name evidence="3" type="ORF">RHO25_002840</name>
</gene>
<name>A0A2G5HXS7_CERBT</name>
<dbReference type="EMBL" id="LKMD01000102">
    <property type="protein sequence ID" value="PIA97349.1"/>
    <property type="molecule type" value="Genomic_DNA"/>
</dbReference>
<dbReference type="Proteomes" id="UP000230605">
    <property type="component" value="Chromosome 2"/>
</dbReference>
<dbReference type="InterPro" id="IPR038883">
    <property type="entry name" value="AN11006-like"/>
</dbReference>
<accession>A0A2G5HXS7</accession>
<keyword evidence="5" id="KW-1185">Reference proteome</keyword>
<evidence type="ECO:0000313" key="4">
    <source>
        <dbReference type="Proteomes" id="UP000230605"/>
    </source>
</evidence>
<reference evidence="3 5" key="2">
    <citation type="submission" date="2023-09" db="EMBL/GenBank/DDBJ databases">
        <title>Complete-Gapless Cercospora beticola genome.</title>
        <authorList>
            <person name="Wyatt N.A."/>
            <person name="Spanner R.E."/>
            <person name="Bolton M.D."/>
        </authorList>
    </citation>
    <scope>NUCLEOTIDE SEQUENCE [LARGE SCALE GENOMIC DNA]</scope>
    <source>
        <strain evidence="3">Cb09-40</strain>
    </source>
</reference>
<organism evidence="2 4">
    <name type="scientific">Cercospora beticola</name>
    <name type="common">Sugarbeet leaf spot fungus</name>
    <dbReference type="NCBI Taxonomy" id="122368"/>
    <lineage>
        <taxon>Eukaryota</taxon>
        <taxon>Fungi</taxon>
        <taxon>Dikarya</taxon>
        <taxon>Ascomycota</taxon>
        <taxon>Pezizomycotina</taxon>
        <taxon>Dothideomycetes</taxon>
        <taxon>Dothideomycetidae</taxon>
        <taxon>Mycosphaerellales</taxon>
        <taxon>Mycosphaerellaceae</taxon>
        <taxon>Cercospora</taxon>
    </lineage>
</organism>